<dbReference type="InterPro" id="IPR051611">
    <property type="entry name" value="ECF_transporter_component"/>
</dbReference>
<feature type="transmembrane region" description="Helical" evidence="6">
    <location>
        <begin position="105"/>
        <end position="126"/>
    </location>
</feature>
<dbReference type="AlphaFoldDB" id="A0A150JBU0"/>
<dbReference type="Proteomes" id="UP000075578">
    <property type="component" value="Unassembled WGS sequence"/>
</dbReference>
<protein>
    <submittedName>
        <fullName evidence="7">Energy-coupling factor transporter transmembrane protein EcfT</fullName>
    </submittedName>
</protein>
<feature type="transmembrane region" description="Helical" evidence="6">
    <location>
        <begin position="234"/>
        <end position="254"/>
    </location>
</feature>
<dbReference type="InterPro" id="IPR003339">
    <property type="entry name" value="ABC/ECF_trnsptr_transmembrane"/>
</dbReference>
<dbReference type="CDD" id="cd16914">
    <property type="entry name" value="EcfT"/>
    <property type="match status" value="1"/>
</dbReference>
<dbReference type="GO" id="GO:0005886">
    <property type="term" value="C:plasma membrane"/>
    <property type="evidence" value="ECO:0007669"/>
    <property type="project" value="UniProtKB-ARBA"/>
</dbReference>
<evidence type="ECO:0000256" key="3">
    <source>
        <dbReference type="ARBA" id="ARBA00022692"/>
    </source>
</evidence>
<keyword evidence="5 6" id="KW-0472">Membrane</keyword>
<keyword evidence="3 6" id="KW-0812">Transmembrane</keyword>
<organism evidence="7 8">
    <name type="scientific">Candidatus Methanofastidiosum methylothiophilum</name>
    <dbReference type="NCBI Taxonomy" id="1705564"/>
    <lineage>
        <taxon>Archaea</taxon>
        <taxon>Methanobacteriati</taxon>
        <taxon>Methanobacteriota</taxon>
        <taxon>Stenosarchaea group</taxon>
        <taxon>Candidatus Methanofastidiosia</taxon>
        <taxon>Candidatus Methanofastidiosales</taxon>
        <taxon>Candidatus Methanofastidiosaceae</taxon>
        <taxon>Candidatus Methanofastidiosum</taxon>
    </lineage>
</organism>
<dbReference type="PANTHER" id="PTHR34857:SF2">
    <property type="entry name" value="SLL0384 PROTEIN"/>
    <property type="match status" value="1"/>
</dbReference>
<feature type="transmembrane region" description="Helical" evidence="6">
    <location>
        <begin position="40"/>
        <end position="57"/>
    </location>
</feature>
<accession>A0A150JBU0</accession>
<evidence type="ECO:0000256" key="2">
    <source>
        <dbReference type="ARBA" id="ARBA00022475"/>
    </source>
</evidence>
<comment type="subcellular location">
    <subcellularLocation>
        <location evidence="1">Membrane</location>
        <topology evidence="1">Multi-pass membrane protein</topology>
    </subcellularLocation>
</comment>
<reference evidence="7 8" key="1">
    <citation type="journal article" date="2016" name="ISME J.">
        <title>Chasing the elusive Euryarchaeota class WSA2: genomes reveal a uniquely fastidious methyl-reducing methanogen.</title>
        <authorList>
            <person name="Nobu M.K."/>
            <person name="Narihiro T."/>
            <person name="Kuroda K."/>
            <person name="Mei R."/>
            <person name="Liu W.T."/>
        </authorList>
    </citation>
    <scope>NUCLEOTIDE SEQUENCE [LARGE SCALE GENOMIC DNA]</scope>
    <source>
        <strain evidence="7">U1lsi0528_Bin089</strain>
    </source>
</reference>
<comment type="caution">
    <text evidence="7">The sequence shown here is derived from an EMBL/GenBank/DDBJ whole genome shotgun (WGS) entry which is preliminary data.</text>
</comment>
<name>A0A150JBU0_9EURY</name>
<evidence type="ECO:0000313" key="8">
    <source>
        <dbReference type="Proteomes" id="UP000075578"/>
    </source>
</evidence>
<evidence type="ECO:0000313" key="7">
    <source>
        <dbReference type="EMBL" id="KYC54424.1"/>
    </source>
</evidence>
<gene>
    <name evidence="7" type="primary">ecfT</name>
    <name evidence="7" type="ORF">AMQ74_00029</name>
</gene>
<evidence type="ECO:0000256" key="6">
    <source>
        <dbReference type="SAM" id="Phobius"/>
    </source>
</evidence>
<sequence length="263" mass="30428">MIKYSMYVKESSFFHSLDPRTKIVILFSIFGLALLYKDPLYLGILAFLVLFIIRFLCKIKIRKLAMYIKPILPLIIMSLLLWPFFQPTGKILLEFWQIKVSEDGIKMGLAMTFRIFTIIIATFLLLMTTLQRDLVLGLMKFKVPYEYCLTLAISLRYVPTLAGITYTIMDAQRSRGLELDKGPILKRIKNYVPIITPLIIGSIRMAEELAIAIESRGFGYGERTFLKEISFRKIDYFVIIVSIIILMLGIYIRILGYGEMVFN</sequence>
<keyword evidence="4 6" id="KW-1133">Transmembrane helix</keyword>
<dbReference type="PANTHER" id="PTHR34857">
    <property type="entry name" value="SLL0384 PROTEIN"/>
    <property type="match status" value="1"/>
</dbReference>
<evidence type="ECO:0000256" key="4">
    <source>
        <dbReference type="ARBA" id="ARBA00022989"/>
    </source>
</evidence>
<feature type="transmembrane region" description="Helical" evidence="6">
    <location>
        <begin position="64"/>
        <end position="85"/>
    </location>
</feature>
<proteinExistence type="predicted"/>
<dbReference type="Pfam" id="PF02361">
    <property type="entry name" value="CbiQ"/>
    <property type="match status" value="1"/>
</dbReference>
<evidence type="ECO:0000256" key="1">
    <source>
        <dbReference type="ARBA" id="ARBA00004141"/>
    </source>
</evidence>
<feature type="transmembrane region" description="Helical" evidence="6">
    <location>
        <begin position="12"/>
        <end position="34"/>
    </location>
</feature>
<keyword evidence="2" id="KW-1003">Cell membrane</keyword>
<dbReference type="EMBL" id="LNGD01000001">
    <property type="protein sequence ID" value="KYC54424.1"/>
    <property type="molecule type" value="Genomic_DNA"/>
</dbReference>
<evidence type="ECO:0000256" key="5">
    <source>
        <dbReference type="ARBA" id="ARBA00023136"/>
    </source>
</evidence>